<dbReference type="InterPro" id="IPR004360">
    <property type="entry name" value="Glyas_Fos-R_dOase_dom"/>
</dbReference>
<sequence length="128" mass="13453">MLDHIGLTVADYGRSRAFFDAALKPLGVSVMMEVTAEQTGGHAHCGYGAEMKPFFWFGTGGPPTAGVHVAFTAKDRATVDAFYAAAMAAGGRDNGPPGIRAHYHPTYYGAFVLDPDGHNVEAVCHAPA</sequence>
<dbReference type="InterPro" id="IPR037523">
    <property type="entry name" value="VOC_core"/>
</dbReference>
<protein>
    <submittedName>
        <fullName evidence="2">VOC family protein</fullName>
    </submittedName>
</protein>
<dbReference type="EMBL" id="JBHTLQ010000039">
    <property type="protein sequence ID" value="MFD1191963.1"/>
    <property type="molecule type" value="Genomic_DNA"/>
</dbReference>
<organism evidence="2 3">
    <name type="scientific">Phenylobacterium conjunctum</name>
    <dbReference type="NCBI Taxonomy" id="1298959"/>
    <lineage>
        <taxon>Bacteria</taxon>
        <taxon>Pseudomonadati</taxon>
        <taxon>Pseudomonadota</taxon>
        <taxon>Alphaproteobacteria</taxon>
        <taxon>Caulobacterales</taxon>
        <taxon>Caulobacteraceae</taxon>
        <taxon>Phenylobacterium</taxon>
    </lineage>
</organism>
<name>A0ABW3T4N2_9CAUL</name>
<evidence type="ECO:0000259" key="1">
    <source>
        <dbReference type="PROSITE" id="PS51819"/>
    </source>
</evidence>
<dbReference type="Gene3D" id="3.10.180.10">
    <property type="entry name" value="2,3-Dihydroxybiphenyl 1,2-Dioxygenase, domain 1"/>
    <property type="match status" value="1"/>
</dbReference>
<reference evidence="3" key="1">
    <citation type="journal article" date="2019" name="Int. J. Syst. Evol. Microbiol.">
        <title>The Global Catalogue of Microorganisms (GCM) 10K type strain sequencing project: providing services to taxonomists for standard genome sequencing and annotation.</title>
        <authorList>
            <consortium name="The Broad Institute Genomics Platform"/>
            <consortium name="The Broad Institute Genome Sequencing Center for Infectious Disease"/>
            <person name="Wu L."/>
            <person name="Ma J."/>
        </authorList>
    </citation>
    <scope>NUCLEOTIDE SEQUENCE [LARGE SCALE GENOMIC DNA]</scope>
    <source>
        <strain evidence="3">CCUG 55074</strain>
    </source>
</reference>
<keyword evidence="3" id="KW-1185">Reference proteome</keyword>
<accession>A0ABW3T4N2</accession>
<feature type="domain" description="VOC" evidence="1">
    <location>
        <begin position="1"/>
        <end position="125"/>
    </location>
</feature>
<dbReference type="RefSeq" id="WP_377354197.1">
    <property type="nucleotide sequence ID" value="NZ_JBHTLQ010000039.1"/>
</dbReference>
<dbReference type="Proteomes" id="UP001597216">
    <property type="component" value="Unassembled WGS sequence"/>
</dbReference>
<gene>
    <name evidence="2" type="ORF">ACFQ27_15335</name>
</gene>
<dbReference type="InterPro" id="IPR029068">
    <property type="entry name" value="Glyas_Bleomycin-R_OHBP_Dase"/>
</dbReference>
<proteinExistence type="predicted"/>
<dbReference type="Pfam" id="PF00903">
    <property type="entry name" value="Glyoxalase"/>
    <property type="match status" value="1"/>
</dbReference>
<evidence type="ECO:0000313" key="2">
    <source>
        <dbReference type="EMBL" id="MFD1191963.1"/>
    </source>
</evidence>
<dbReference type="PANTHER" id="PTHR35006:SF2">
    <property type="entry name" value="GLYOXALASE FAMILY PROTEIN (AFU_ORTHOLOGUE AFUA_5G14830)"/>
    <property type="match status" value="1"/>
</dbReference>
<dbReference type="PANTHER" id="PTHR35006">
    <property type="entry name" value="GLYOXALASE FAMILY PROTEIN (AFU_ORTHOLOGUE AFUA_5G14830)"/>
    <property type="match status" value="1"/>
</dbReference>
<evidence type="ECO:0000313" key="3">
    <source>
        <dbReference type="Proteomes" id="UP001597216"/>
    </source>
</evidence>
<dbReference type="CDD" id="cd07262">
    <property type="entry name" value="VOC_like"/>
    <property type="match status" value="1"/>
</dbReference>
<dbReference type="PROSITE" id="PS51819">
    <property type="entry name" value="VOC"/>
    <property type="match status" value="1"/>
</dbReference>
<dbReference type="SUPFAM" id="SSF54593">
    <property type="entry name" value="Glyoxalase/Bleomycin resistance protein/Dihydroxybiphenyl dioxygenase"/>
    <property type="match status" value="1"/>
</dbReference>
<comment type="caution">
    <text evidence="2">The sequence shown here is derived from an EMBL/GenBank/DDBJ whole genome shotgun (WGS) entry which is preliminary data.</text>
</comment>